<dbReference type="GO" id="GO:0046983">
    <property type="term" value="F:protein dimerization activity"/>
    <property type="evidence" value="ECO:0007669"/>
    <property type="project" value="InterPro"/>
</dbReference>
<dbReference type="PANTHER" id="PTHR11746">
    <property type="entry name" value="O-METHYLTRANSFERASE"/>
    <property type="match status" value="1"/>
</dbReference>
<dbReference type="GO" id="GO:0008171">
    <property type="term" value="F:O-methyltransferase activity"/>
    <property type="evidence" value="ECO:0000318"/>
    <property type="project" value="GO_Central"/>
</dbReference>
<dbReference type="EMBL" id="EQ973822">
    <property type="protein sequence ID" value="EEF44351.1"/>
    <property type="molecule type" value="Genomic_DNA"/>
</dbReference>
<dbReference type="InterPro" id="IPR029063">
    <property type="entry name" value="SAM-dependent_MTases_sf"/>
</dbReference>
<dbReference type="GO" id="GO:0009717">
    <property type="term" value="P:isoflavonoid biosynthetic process"/>
    <property type="evidence" value="ECO:0007669"/>
    <property type="project" value="UniProtKB-ARBA"/>
</dbReference>
<accession>B9RVR4</accession>
<evidence type="ECO:0000256" key="4">
    <source>
        <dbReference type="PIRSR" id="PIRSR005739-1"/>
    </source>
</evidence>
<protein>
    <submittedName>
        <fullName evidence="7">O-methyltransferase, putative</fullName>
        <ecNumber evidence="7">2.1.1.146</ecNumber>
    </submittedName>
</protein>
<keyword evidence="3" id="KW-0949">S-adenosyl-L-methionine</keyword>
<dbReference type="AlphaFoldDB" id="B9RVR4"/>
<evidence type="ECO:0000259" key="5">
    <source>
        <dbReference type="Pfam" id="PF00891"/>
    </source>
</evidence>
<evidence type="ECO:0000256" key="3">
    <source>
        <dbReference type="ARBA" id="ARBA00022691"/>
    </source>
</evidence>
<dbReference type="Gene3D" id="1.10.10.10">
    <property type="entry name" value="Winged helix-like DNA-binding domain superfamily/Winged helix DNA-binding domain"/>
    <property type="match status" value="1"/>
</dbReference>
<dbReference type="InterPro" id="IPR036390">
    <property type="entry name" value="WH_DNA-bd_sf"/>
</dbReference>
<feature type="domain" description="O-methyltransferase C-terminal" evidence="5">
    <location>
        <begin position="152"/>
        <end position="353"/>
    </location>
</feature>
<proteinExistence type="predicted"/>
<evidence type="ECO:0000259" key="6">
    <source>
        <dbReference type="Pfam" id="PF08100"/>
    </source>
</evidence>
<dbReference type="Pfam" id="PF08100">
    <property type="entry name" value="Dimerisation"/>
    <property type="match status" value="1"/>
</dbReference>
<dbReference type="FunFam" id="3.40.50.150:FF:000057">
    <property type="entry name" value="O-methyltransferase ZRP4"/>
    <property type="match status" value="1"/>
</dbReference>
<dbReference type="PIRSF" id="PIRSF005739">
    <property type="entry name" value="O-mtase"/>
    <property type="match status" value="1"/>
</dbReference>
<dbReference type="OrthoDB" id="816206at2759"/>
<dbReference type="FunFam" id="1.10.10.10:FF:000213">
    <property type="entry name" value="Coniferyl alcohol 9-O-methyltransferase"/>
    <property type="match status" value="1"/>
</dbReference>
<evidence type="ECO:0000313" key="7">
    <source>
        <dbReference type="EMBL" id="EEF44351.1"/>
    </source>
</evidence>
<dbReference type="Proteomes" id="UP000008311">
    <property type="component" value="Unassembled WGS sequence"/>
</dbReference>
<dbReference type="SUPFAM" id="SSF53335">
    <property type="entry name" value="S-adenosyl-L-methionine-dependent methyltransferases"/>
    <property type="match status" value="1"/>
</dbReference>
<keyword evidence="1 7" id="KW-0489">Methyltransferase</keyword>
<dbReference type="InterPro" id="IPR016461">
    <property type="entry name" value="COMT-like"/>
</dbReference>
<dbReference type="eggNOG" id="KOG3178">
    <property type="taxonomic scope" value="Eukaryota"/>
</dbReference>
<evidence type="ECO:0000256" key="1">
    <source>
        <dbReference type="ARBA" id="ARBA00022603"/>
    </source>
</evidence>
<name>B9RVR4_RICCO</name>
<dbReference type="InterPro" id="IPR036388">
    <property type="entry name" value="WH-like_DNA-bd_sf"/>
</dbReference>
<dbReference type="InterPro" id="IPR001077">
    <property type="entry name" value="COMT_C"/>
</dbReference>
<dbReference type="GO" id="GO:0050630">
    <property type="term" value="F:(iso)eugenol O-methyltransferase activity"/>
    <property type="evidence" value="ECO:0007669"/>
    <property type="project" value="UniProtKB-EC"/>
</dbReference>
<organism evidence="7 8">
    <name type="scientific">Ricinus communis</name>
    <name type="common">Castor bean</name>
    <dbReference type="NCBI Taxonomy" id="3988"/>
    <lineage>
        <taxon>Eukaryota</taxon>
        <taxon>Viridiplantae</taxon>
        <taxon>Streptophyta</taxon>
        <taxon>Embryophyta</taxon>
        <taxon>Tracheophyta</taxon>
        <taxon>Spermatophyta</taxon>
        <taxon>Magnoliopsida</taxon>
        <taxon>eudicotyledons</taxon>
        <taxon>Gunneridae</taxon>
        <taxon>Pentapetalae</taxon>
        <taxon>rosids</taxon>
        <taxon>fabids</taxon>
        <taxon>Malpighiales</taxon>
        <taxon>Euphorbiaceae</taxon>
        <taxon>Acalyphoideae</taxon>
        <taxon>Acalypheae</taxon>
        <taxon>Ricinus</taxon>
    </lineage>
</organism>
<sequence>MSSSAHSYSKIKNNQMELVNEENIDELIKAQTHIWNETFHFIKSMSLKCAVQLGIPDIINSHGQPMTLSELVLALQVRPTKTHHLYRLMRVLVRSGFFNLQNASDNYSQEGYILTPASRLLLQNSSFDTRPFISLVLDPIITEPYNSLTSFLRNDDLTPFVTAFKDTLWGCAGNEARINHLVNDCMASDSSVIGRAVIIKCKEVFEGLNSLVDVGGGTGNMAKAIAQTFPNLKCTVLDLPHVVDKLQGINNLSFLGGDMFQAVPPADAILLKWILHDWPDEECIKILKNCKEAISRKGKEGKVMIIDIVMGYQTWDDSLTEAQLLFDMKMMVAVMGKERNEKEWTKLFFDAGFTNYKIYPVLGPRALIEVYP</sequence>
<dbReference type="Pfam" id="PF00891">
    <property type="entry name" value="Methyltransf_2"/>
    <property type="match status" value="1"/>
</dbReference>
<keyword evidence="8" id="KW-1185">Reference proteome</keyword>
<gene>
    <name evidence="7" type="ORF">RCOM_1171380</name>
</gene>
<dbReference type="OMA" id="WIMHDWK"/>
<dbReference type="Gene3D" id="3.40.50.150">
    <property type="entry name" value="Vaccinia Virus protein VP39"/>
    <property type="match status" value="1"/>
</dbReference>
<dbReference type="InParanoid" id="B9RVR4"/>
<evidence type="ECO:0000256" key="2">
    <source>
        <dbReference type="ARBA" id="ARBA00022679"/>
    </source>
</evidence>
<reference evidence="8" key="1">
    <citation type="journal article" date="2010" name="Nat. Biotechnol.">
        <title>Draft genome sequence of the oilseed species Ricinus communis.</title>
        <authorList>
            <person name="Chan A.P."/>
            <person name="Crabtree J."/>
            <person name="Zhao Q."/>
            <person name="Lorenzi H."/>
            <person name="Orvis J."/>
            <person name="Puiu D."/>
            <person name="Melake-Berhan A."/>
            <person name="Jones K.M."/>
            <person name="Redman J."/>
            <person name="Chen G."/>
            <person name="Cahoon E.B."/>
            <person name="Gedil M."/>
            <person name="Stanke M."/>
            <person name="Haas B.J."/>
            <person name="Wortman J.R."/>
            <person name="Fraser-Liggett C.M."/>
            <person name="Ravel J."/>
            <person name="Rabinowicz P.D."/>
        </authorList>
    </citation>
    <scope>NUCLEOTIDE SEQUENCE [LARGE SCALE GENOMIC DNA]</scope>
    <source>
        <strain evidence="8">cv. Hale</strain>
    </source>
</reference>
<dbReference type="PROSITE" id="PS51683">
    <property type="entry name" value="SAM_OMT_II"/>
    <property type="match status" value="1"/>
</dbReference>
<evidence type="ECO:0000313" key="8">
    <source>
        <dbReference type="Proteomes" id="UP000008311"/>
    </source>
</evidence>
<dbReference type="CDD" id="cd02440">
    <property type="entry name" value="AdoMet_MTases"/>
    <property type="match status" value="1"/>
</dbReference>
<feature type="active site" description="Proton acceptor" evidence="4">
    <location>
        <position position="276"/>
    </location>
</feature>
<keyword evidence="2 7" id="KW-0808">Transferase</keyword>
<feature type="domain" description="O-methyltransferase dimerisation" evidence="6">
    <location>
        <begin position="38"/>
        <end position="123"/>
    </location>
</feature>
<dbReference type="EC" id="2.1.1.146" evidence="7"/>
<dbReference type="SUPFAM" id="SSF46785">
    <property type="entry name" value="Winged helix' DNA-binding domain"/>
    <property type="match status" value="1"/>
</dbReference>
<dbReference type="GO" id="GO:0032259">
    <property type="term" value="P:methylation"/>
    <property type="evidence" value="ECO:0000318"/>
    <property type="project" value="GO_Central"/>
</dbReference>
<dbReference type="GO" id="GO:0008757">
    <property type="term" value="F:S-adenosylmethionine-dependent methyltransferase activity"/>
    <property type="evidence" value="ECO:0000318"/>
    <property type="project" value="GO_Central"/>
</dbReference>
<dbReference type="InterPro" id="IPR012967">
    <property type="entry name" value="COMT_dimerisation"/>
</dbReference>